<reference evidence="9" key="1">
    <citation type="submission" date="2019-06" db="EMBL/GenBank/DDBJ databases">
        <title>Gordonia isolated from sludge of a wastewater treatment plant.</title>
        <authorList>
            <person name="Tamura T."/>
            <person name="Aoyama K."/>
            <person name="Kang Y."/>
            <person name="Saito S."/>
            <person name="Akiyama N."/>
            <person name="Yazawa K."/>
            <person name="Gonoi T."/>
            <person name="Mikami Y."/>
        </authorList>
    </citation>
    <scope>NUCLEOTIDE SEQUENCE [LARGE SCALE GENOMIC DNA]</scope>
    <source>
        <strain evidence="9">NBRC 107697</strain>
    </source>
</reference>
<keyword evidence="6" id="KW-0560">Oxidoreductase</keyword>
<evidence type="ECO:0000256" key="6">
    <source>
        <dbReference type="ARBA" id="ARBA00023002"/>
    </source>
</evidence>
<dbReference type="OrthoDB" id="5168853at2"/>
<protein>
    <submittedName>
        <fullName evidence="8">Monooxygenase</fullName>
    </submittedName>
</protein>
<sequence>MPATATDVLDVLIVGAGLSGIDSAYRLTERNPDLTYKIVEQRDQIGGTWDLFRYPGVRSDSDIFTLSFPWYPWKGTKTVALGHEIRQYLEDAAAHFGIDEHIDFGVKVVSADFDTTTDLWTVTTEVDGKARVYVTRFLYVCAGYYRYDHGYEPQLPEIEKFGGQVVHPQFWPEDLDYAGKKVVVIGSGATAVTLIPSMAPDVERITMLQRSPTYMLALPWEDPMTKILLKVLPSKAAHHIIRVRNAIGTFGFYQYCRLFPKLSRRTLRRLAKLQLPKDYPVDVHFKPRYEPWDQRLCVIPAGDLYTAVRSGKAEVVTDHIERFTETGIDLKSGRHLDADIVVTATGLELVAMGGAALFIDGAEQKPGDKYAYRGYMLNDVPNLAWAVGYTNASWTLRVDLTAQATAKLIAHMREHGYTHAYPTAQGEVLEDSPLLELDSGYVQRAAGNIPKASKTQPWVVRHNLVLDAYDARRYDITESMVFGTAAKQQKSETLSA</sequence>
<evidence type="ECO:0000313" key="8">
    <source>
        <dbReference type="EMBL" id="GED96092.1"/>
    </source>
</evidence>
<dbReference type="PANTHER" id="PTHR43872">
    <property type="entry name" value="MONOOXYGENASE, PUTATIVE (AFU_ORTHOLOGUE AFUA_8G02570)-RELATED"/>
    <property type="match status" value="1"/>
</dbReference>
<keyword evidence="3" id="KW-0285">Flavoprotein</keyword>
<dbReference type="Proteomes" id="UP000444980">
    <property type="component" value="Unassembled WGS sequence"/>
</dbReference>
<evidence type="ECO:0000256" key="3">
    <source>
        <dbReference type="ARBA" id="ARBA00022630"/>
    </source>
</evidence>
<name>A0A7M3STW8_9ACTN</name>
<dbReference type="EMBL" id="BJOU01000001">
    <property type="protein sequence ID" value="GED96092.1"/>
    <property type="molecule type" value="Genomic_DNA"/>
</dbReference>
<dbReference type="InterPro" id="IPR051820">
    <property type="entry name" value="FAD-binding_MO"/>
</dbReference>
<comment type="caution">
    <text evidence="8">The sequence shown here is derived from an EMBL/GenBank/DDBJ whole genome shotgun (WGS) entry which is preliminary data.</text>
</comment>
<keyword evidence="4" id="KW-0274">FAD</keyword>
<accession>A0A7M3STW8</accession>
<evidence type="ECO:0000256" key="2">
    <source>
        <dbReference type="ARBA" id="ARBA00010139"/>
    </source>
</evidence>
<dbReference type="AlphaFoldDB" id="A0A7M3STW8"/>
<evidence type="ECO:0000256" key="4">
    <source>
        <dbReference type="ARBA" id="ARBA00022827"/>
    </source>
</evidence>
<dbReference type="InterPro" id="IPR036188">
    <property type="entry name" value="FAD/NAD-bd_sf"/>
</dbReference>
<dbReference type="PANTHER" id="PTHR43872:SF1">
    <property type="entry name" value="MONOOXYGENASE, PUTATIVE (AFU_ORTHOLOGUE AFUA_8G02570)-RELATED"/>
    <property type="match status" value="1"/>
</dbReference>
<organism evidence="8 9">
    <name type="scientific">Gordonia crocea</name>
    <dbReference type="NCBI Taxonomy" id="589162"/>
    <lineage>
        <taxon>Bacteria</taxon>
        <taxon>Bacillati</taxon>
        <taxon>Actinomycetota</taxon>
        <taxon>Actinomycetes</taxon>
        <taxon>Mycobacteriales</taxon>
        <taxon>Gordoniaceae</taxon>
        <taxon>Gordonia</taxon>
    </lineage>
</organism>
<keyword evidence="7 8" id="KW-0503">Monooxygenase</keyword>
<dbReference type="GO" id="GO:0004499">
    <property type="term" value="F:N,N-dimethylaniline monooxygenase activity"/>
    <property type="evidence" value="ECO:0007669"/>
    <property type="project" value="InterPro"/>
</dbReference>
<dbReference type="InterPro" id="IPR020946">
    <property type="entry name" value="Flavin_mOase-like"/>
</dbReference>
<comment type="cofactor">
    <cofactor evidence="1">
        <name>FAD</name>
        <dbReference type="ChEBI" id="CHEBI:57692"/>
    </cofactor>
</comment>
<keyword evidence="9" id="KW-1185">Reference proteome</keyword>
<dbReference type="Pfam" id="PF00743">
    <property type="entry name" value="FMO-like"/>
    <property type="match status" value="1"/>
</dbReference>
<evidence type="ECO:0000256" key="5">
    <source>
        <dbReference type="ARBA" id="ARBA00022857"/>
    </source>
</evidence>
<keyword evidence="5" id="KW-0521">NADP</keyword>
<evidence type="ECO:0000256" key="1">
    <source>
        <dbReference type="ARBA" id="ARBA00001974"/>
    </source>
</evidence>
<dbReference type="Gene3D" id="3.50.50.60">
    <property type="entry name" value="FAD/NAD(P)-binding domain"/>
    <property type="match status" value="2"/>
</dbReference>
<gene>
    <name evidence="8" type="ORF">nbrc107697_01310</name>
</gene>
<comment type="similarity">
    <text evidence="2">Belongs to the FAD-binding monooxygenase family.</text>
</comment>
<proteinExistence type="inferred from homology"/>
<dbReference type="FunFam" id="3.50.50.60:FF:000228">
    <property type="entry name" value="FAD-containing monooxygenase EthA"/>
    <property type="match status" value="1"/>
</dbReference>
<evidence type="ECO:0000256" key="7">
    <source>
        <dbReference type="ARBA" id="ARBA00023033"/>
    </source>
</evidence>
<dbReference type="GO" id="GO:0050661">
    <property type="term" value="F:NADP binding"/>
    <property type="evidence" value="ECO:0007669"/>
    <property type="project" value="InterPro"/>
</dbReference>
<dbReference type="SUPFAM" id="SSF51905">
    <property type="entry name" value="FAD/NAD(P)-binding domain"/>
    <property type="match status" value="1"/>
</dbReference>
<dbReference type="RefSeq" id="WP_161925611.1">
    <property type="nucleotide sequence ID" value="NZ_BJOU01000001.1"/>
</dbReference>
<evidence type="ECO:0000313" key="9">
    <source>
        <dbReference type="Proteomes" id="UP000444980"/>
    </source>
</evidence>
<dbReference type="GO" id="GO:0050660">
    <property type="term" value="F:flavin adenine dinucleotide binding"/>
    <property type="evidence" value="ECO:0007669"/>
    <property type="project" value="InterPro"/>
</dbReference>